<dbReference type="PANTHER" id="PTHR43265">
    <property type="entry name" value="ESTERASE ESTD"/>
    <property type="match status" value="1"/>
</dbReference>
<dbReference type="RefSeq" id="WP_009557915.1">
    <property type="nucleotide sequence ID" value="NZ_JAJNUD010000008.1"/>
</dbReference>
<dbReference type="Pfam" id="PF00561">
    <property type="entry name" value="Abhydrolase_1"/>
    <property type="match status" value="1"/>
</dbReference>
<feature type="domain" description="AB hydrolase-1" evidence="1">
    <location>
        <begin position="29"/>
        <end position="146"/>
    </location>
</feature>
<dbReference type="AlphaFoldDB" id="A0ABD4SE97"/>
<dbReference type="EMBL" id="JAJNUD010000008">
    <property type="protein sequence ID" value="MCD5517927.1"/>
    <property type="molecule type" value="Genomic_DNA"/>
</dbReference>
<dbReference type="GO" id="GO:0016787">
    <property type="term" value="F:hydrolase activity"/>
    <property type="evidence" value="ECO:0007669"/>
    <property type="project" value="UniProtKB-KW"/>
</dbReference>
<dbReference type="PRINTS" id="PR00111">
    <property type="entry name" value="ABHYDROLASE"/>
</dbReference>
<dbReference type="InterPro" id="IPR000073">
    <property type="entry name" value="AB_hydrolase_1"/>
</dbReference>
<dbReference type="InterPro" id="IPR029058">
    <property type="entry name" value="AB_hydrolase_fold"/>
</dbReference>
<dbReference type="SUPFAM" id="SSF53474">
    <property type="entry name" value="alpha/beta-Hydrolases"/>
    <property type="match status" value="1"/>
</dbReference>
<dbReference type="InterPro" id="IPR053145">
    <property type="entry name" value="AB_hydrolase_Est10"/>
</dbReference>
<evidence type="ECO:0000313" key="3">
    <source>
        <dbReference type="Proteomes" id="UP001320314"/>
    </source>
</evidence>
<gene>
    <name evidence="2" type="ORF">LOB39_04965</name>
</gene>
<reference evidence="2 3" key="1">
    <citation type="submission" date="2021-12" db="EMBL/GenBank/DDBJ databases">
        <title>Antimicrobial susceptibility of Lactobacillus delbrueckii subsp. lactis obtained from milk products and other habitats.</title>
        <authorList>
            <person name="Shani N."/>
        </authorList>
    </citation>
    <scope>NUCLEOTIDE SEQUENCE [LARGE SCALE GENOMIC DNA]</scope>
    <source>
        <strain evidence="2 3">CIRM BIA 266</strain>
    </source>
</reference>
<dbReference type="PANTHER" id="PTHR43265:SF1">
    <property type="entry name" value="ESTERASE ESTD"/>
    <property type="match status" value="1"/>
</dbReference>
<evidence type="ECO:0000259" key="1">
    <source>
        <dbReference type="Pfam" id="PF00561"/>
    </source>
</evidence>
<comment type="caution">
    <text evidence="2">The sequence shown here is derived from an EMBL/GenBank/DDBJ whole genome shotgun (WGS) entry which is preliminary data.</text>
</comment>
<dbReference type="Gene3D" id="3.40.50.1820">
    <property type="entry name" value="alpha/beta hydrolase"/>
    <property type="match status" value="1"/>
</dbReference>
<keyword evidence="2" id="KW-0378">Hydrolase</keyword>
<evidence type="ECO:0000313" key="2">
    <source>
        <dbReference type="EMBL" id="MCD5517927.1"/>
    </source>
</evidence>
<sequence>MKQKIQFKRDGLTLVGELTTPDKPDSFDLVILMYGFGGPVTPPNANTLLPDLAKMLGEAGLATLLFDFAGHNGSEGQIEDMTVLNGIADANAALQYVLHEVAGVKRIFLLGHSQGGVIASMLAGYYPDKIAKLVLLAPAATLVDDAKIGECQGNRYDPDQMPEQLEFPGGWKLNSFYFRTARFLNIYEVARNFEGPVLALHGSDDQIVNNYASRHYQAIYKHCERHLIEGSDHGLRINRQEVFDRVGNFLAKED</sequence>
<organism evidence="2 3">
    <name type="scientific">Lactobacillus delbrueckii subsp. allosunkii</name>
    <dbReference type="NCBI Taxonomy" id="1050107"/>
    <lineage>
        <taxon>Bacteria</taxon>
        <taxon>Bacillati</taxon>
        <taxon>Bacillota</taxon>
        <taxon>Bacilli</taxon>
        <taxon>Lactobacillales</taxon>
        <taxon>Lactobacillaceae</taxon>
        <taxon>Lactobacillus</taxon>
    </lineage>
</organism>
<proteinExistence type="predicted"/>
<name>A0ABD4SE97_9LACO</name>
<protein>
    <submittedName>
        <fullName evidence="2">Alpha/beta hydrolase</fullName>
    </submittedName>
</protein>
<accession>A0ABD4SE97</accession>
<dbReference type="Proteomes" id="UP001320314">
    <property type="component" value="Unassembled WGS sequence"/>
</dbReference>